<reference evidence="2 4" key="2">
    <citation type="submission" date="2018-10" db="EMBL/GenBank/DDBJ databases">
        <title>Genomic Encyclopedia of Archaeal and Bacterial Type Strains, Phase II (KMG-II): from individual species to whole genera.</title>
        <authorList>
            <person name="Goeker M."/>
        </authorList>
    </citation>
    <scope>NUCLEOTIDE SEQUENCE [LARGE SCALE GENOMIC DNA]</scope>
    <source>
        <strain evidence="2 4">DSM 21886</strain>
    </source>
</reference>
<name>A0A497U813_9FLAO</name>
<dbReference type="PANTHER" id="PTHR47199:SF2">
    <property type="entry name" value="PHOTOSYSTEM II STABILITY_ASSEMBLY FACTOR HCF136, CHLOROPLASTIC"/>
    <property type="match status" value="1"/>
</dbReference>
<dbReference type="PANTHER" id="PTHR47199">
    <property type="entry name" value="PHOTOSYSTEM II STABILITY/ASSEMBLY FACTOR HCF136, CHLOROPLASTIC"/>
    <property type="match status" value="1"/>
</dbReference>
<dbReference type="AlphaFoldDB" id="A0A497U813"/>
<protein>
    <submittedName>
        <fullName evidence="2">Uncharacterized protein</fullName>
    </submittedName>
</protein>
<evidence type="ECO:0000313" key="2">
    <source>
        <dbReference type="EMBL" id="RLJ24508.1"/>
    </source>
</evidence>
<dbReference type="EMBL" id="RCCB01000012">
    <property type="protein sequence ID" value="RLJ24508.1"/>
    <property type="molecule type" value="Genomic_DNA"/>
</dbReference>
<evidence type="ECO:0000313" key="1">
    <source>
        <dbReference type="EMBL" id="PKW30168.1"/>
    </source>
</evidence>
<evidence type="ECO:0000313" key="4">
    <source>
        <dbReference type="Proteomes" id="UP000275027"/>
    </source>
</evidence>
<dbReference type="InterPro" id="IPR036278">
    <property type="entry name" value="Sialidase_sf"/>
</dbReference>
<evidence type="ECO:0000313" key="3">
    <source>
        <dbReference type="Proteomes" id="UP000233767"/>
    </source>
</evidence>
<dbReference type="SUPFAM" id="SSF50939">
    <property type="entry name" value="Sialidases"/>
    <property type="match status" value="1"/>
</dbReference>
<reference evidence="1 3" key="1">
    <citation type="submission" date="2017-12" db="EMBL/GenBank/DDBJ databases">
        <title>Genomic Encyclopedia of Type Strains, Phase III (KMG-III): the genomes of soil and plant-associated and newly described type strains.</title>
        <authorList>
            <person name="Whitman W."/>
        </authorList>
    </citation>
    <scope>NUCLEOTIDE SEQUENCE [LARGE SCALE GENOMIC DNA]</scope>
    <source>
        <strain evidence="1 3">IP-10</strain>
    </source>
</reference>
<gene>
    <name evidence="1" type="ORF">B0G92_1817</name>
    <name evidence="2" type="ORF">CLV50_2389</name>
</gene>
<accession>A0A497U813</accession>
<dbReference type="Proteomes" id="UP000275027">
    <property type="component" value="Unassembled WGS sequence"/>
</dbReference>
<organism evidence="2 4">
    <name type="scientific">Flavobacterium lindanitolerans</name>
    <dbReference type="NCBI Taxonomy" id="428988"/>
    <lineage>
        <taxon>Bacteria</taxon>
        <taxon>Pseudomonadati</taxon>
        <taxon>Bacteroidota</taxon>
        <taxon>Flavobacteriia</taxon>
        <taxon>Flavobacteriales</taxon>
        <taxon>Flavobacteriaceae</taxon>
        <taxon>Flavobacterium</taxon>
    </lineage>
</organism>
<dbReference type="RefSeq" id="WP_101471855.1">
    <property type="nucleotide sequence ID" value="NZ_PJND01000007.1"/>
</dbReference>
<dbReference type="EMBL" id="PJND01000007">
    <property type="protein sequence ID" value="PKW30168.1"/>
    <property type="molecule type" value="Genomic_DNA"/>
</dbReference>
<dbReference type="InterPro" id="IPR015943">
    <property type="entry name" value="WD40/YVTN_repeat-like_dom_sf"/>
</dbReference>
<proteinExistence type="predicted"/>
<comment type="caution">
    <text evidence="2">The sequence shown here is derived from an EMBL/GenBank/DDBJ whole genome shotgun (WGS) entry which is preliminary data.</text>
</comment>
<sequence length="351" mass="39217">MKKVLCIFLLSVAFTQCKHEIKPEKNHYFSDVIIDTLWQDNFNIRAILIENDKLWYAADKGKYGYYDLTSKEKFQKTISKDTVNPEFRSIAKNSSAIFVMSVGTPGLLYKIAKDGSETKLVYKDDNEKAFYDSMQFWNDKEGIAVGDPIGDCFSVIITRDSGNTWQKIPCEKLPKIAEGEAAFAASNTNLIVRNNAAWIVSGGKRARIFYTSDKGNSWEVSTTPIVQGEAMTGIFSADFYDENIGFIVGGNYEKPELNSKNKALTINGGKTWTLIGDNTGFGYASCVQFVPESGGKQLVTVGFSGLQYSSDNGATWKQFSKDKDLYTIRFIDNNMAIAAGKNKIVRIKFKK</sequence>
<keyword evidence="3" id="KW-1185">Reference proteome</keyword>
<dbReference type="Gene3D" id="2.130.10.10">
    <property type="entry name" value="YVTN repeat-like/Quinoprotein amine dehydrogenase"/>
    <property type="match status" value="1"/>
</dbReference>
<dbReference type="Proteomes" id="UP000233767">
    <property type="component" value="Unassembled WGS sequence"/>
</dbReference>